<sequence length="228" mass="22891">MGIVTLHSPKGGAWGAAAVVHRGAAAFAAAQQLQLGGDDVHRVALDAVLAGVLAVLQTAFHVDRAAFFQVLAGDLGQAVVEGDAVPLGVFDDFAGVAVFAPAGGGDADAGHRLAGGQVADFGVAATVADEDDFVDGCHEGAFARAVIAIGRLCISVAARRTPPCGGAGRQAGWGGRARWWWLSPRVMMASSGSTASGASAGRAATCWYSGAKSISASRSRSSSRSSTK</sequence>
<dbReference type="Proteomes" id="UP000318554">
    <property type="component" value="Unassembled WGS sequence"/>
</dbReference>
<evidence type="ECO:0000313" key="2">
    <source>
        <dbReference type="Proteomes" id="UP000318554"/>
    </source>
</evidence>
<accession>A0A554WHH2</accession>
<comment type="caution">
    <text evidence="1">The sequence shown here is derived from an EMBL/GenBank/DDBJ whole genome shotgun (WGS) entry which is preliminary data.</text>
</comment>
<organism evidence="1 2">
    <name type="scientific">Tepidimonas aquatica</name>
    <dbReference type="NCBI Taxonomy" id="247482"/>
    <lineage>
        <taxon>Bacteria</taxon>
        <taxon>Pseudomonadati</taxon>
        <taxon>Pseudomonadota</taxon>
        <taxon>Betaproteobacteria</taxon>
        <taxon>Burkholderiales</taxon>
        <taxon>Tepidimonas</taxon>
    </lineage>
</organism>
<dbReference type="AlphaFoldDB" id="A0A554WHH2"/>
<proteinExistence type="predicted"/>
<protein>
    <submittedName>
        <fullName evidence="1">Uncharacterized protein</fullName>
    </submittedName>
</protein>
<gene>
    <name evidence="1" type="ORF">Taqua_01861</name>
</gene>
<reference evidence="1 2" key="1">
    <citation type="submission" date="2019-07" db="EMBL/GenBank/DDBJ databases">
        <title>Tepidimonas aquatica CLN-1 draft genome.</title>
        <authorList>
            <person name="Da Costa M.S."/>
            <person name="Froufe H.J.C."/>
            <person name="Egas C."/>
            <person name="Albuquerque L."/>
        </authorList>
    </citation>
    <scope>NUCLEOTIDE SEQUENCE [LARGE SCALE GENOMIC DNA]</scope>
    <source>
        <strain evidence="1 2">CLN-1</strain>
    </source>
</reference>
<dbReference type="EMBL" id="VJNA01000024">
    <property type="protein sequence ID" value="TSE23023.1"/>
    <property type="molecule type" value="Genomic_DNA"/>
</dbReference>
<evidence type="ECO:0000313" key="1">
    <source>
        <dbReference type="EMBL" id="TSE23023.1"/>
    </source>
</evidence>
<keyword evidence="2" id="KW-1185">Reference proteome</keyword>
<name>A0A554WHH2_9BURK</name>